<sequence length="274" mass="30521">MFSKLLLSIQIFQCVSRCSTNAGCFTELVVDGKRLCAMDPSFNSTEFPKSSSREALITCSMECLQTSSCLAYNFRCNSNLCQIFNQPLKSFSVMSDCQYYYKSGAGLLMNQSLLITVDNELVEFYVNGKAVPVASNFPSANNWIMTDTYELSGDIYVLAVKSFNAGGSGGLIAKTADNHVLTNASWKCTNELYPGWYKLDYDDSFWPAAFVGKRERDLVHAMPIFKPALWITDPSDCSNCLATFYCRKNFIDFVPAVKLQKNSLVGSTLQDNVL</sequence>
<keyword evidence="5" id="KW-1185">Reference proteome</keyword>
<dbReference type="RefSeq" id="XP_009015935.1">
    <property type="nucleotide sequence ID" value="XM_009017687.1"/>
</dbReference>
<name>T1EQN9_HELRO</name>
<evidence type="ECO:0000313" key="3">
    <source>
        <dbReference type="EMBL" id="ESO06567.1"/>
    </source>
</evidence>
<dbReference type="CTD" id="20198889"/>
<accession>T1EQN9</accession>
<organism evidence="4 5">
    <name type="scientific">Helobdella robusta</name>
    <name type="common">Californian leech</name>
    <dbReference type="NCBI Taxonomy" id="6412"/>
    <lineage>
        <taxon>Eukaryota</taxon>
        <taxon>Metazoa</taxon>
        <taxon>Spiralia</taxon>
        <taxon>Lophotrochozoa</taxon>
        <taxon>Annelida</taxon>
        <taxon>Clitellata</taxon>
        <taxon>Hirudinea</taxon>
        <taxon>Rhynchobdellida</taxon>
        <taxon>Glossiphoniidae</taxon>
        <taxon>Helobdella</taxon>
    </lineage>
</organism>
<reference evidence="3 5" key="2">
    <citation type="journal article" date="2013" name="Nature">
        <title>Insights into bilaterian evolution from three spiralian genomes.</title>
        <authorList>
            <person name="Simakov O."/>
            <person name="Marletaz F."/>
            <person name="Cho S.J."/>
            <person name="Edsinger-Gonzales E."/>
            <person name="Havlak P."/>
            <person name="Hellsten U."/>
            <person name="Kuo D.H."/>
            <person name="Larsson T."/>
            <person name="Lv J."/>
            <person name="Arendt D."/>
            <person name="Savage R."/>
            <person name="Osoegawa K."/>
            <person name="de Jong P."/>
            <person name="Grimwood J."/>
            <person name="Chapman J.A."/>
            <person name="Shapiro H."/>
            <person name="Aerts A."/>
            <person name="Otillar R.P."/>
            <person name="Terry A.Y."/>
            <person name="Boore J.L."/>
            <person name="Grigoriev I.V."/>
            <person name="Lindberg D.R."/>
            <person name="Seaver E.C."/>
            <person name="Weisblat D.A."/>
            <person name="Putnam N.H."/>
            <person name="Rokhsar D.S."/>
        </authorList>
    </citation>
    <scope>NUCLEOTIDE SEQUENCE</scope>
</reference>
<dbReference type="HOGENOM" id="CLU_066319_0_0_1"/>
<dbReference type="EnsemblMetazoa" id="HelroT160749">
    <property type="protein sequence ID" value="HelroP160749"/>
    <property type="gene ID" value="HelroG160749"/>
</dbReference>
<dbReference type="EMBL" id="KB096324">
    <property type="protein sequence ID" value="ESO06567.1"/>
    <property type="molecule type" value="Genomic_DNA"/>
</dbReference>
<reference evidence="5" key="1">
    <citation type="submission" date="2012-12" db="EMBL/GenBank/DDBJ databases">
        <authorList>
            <person name="Hellsten U."/>
            <person name="Grimwood J."/>
            <person name="Chapman J.A."/>
            <person name="Shapiro H."/>
            <person name="Aerts A."/>
            <person name="Otillar R.P."/>
            <person name="Terry A.Y."/>
            <person name="Boore J.L."/>
            <person name="Simakov O."/>
            <person name="Marletaz F."/>
            <person name="Cho S.-J."/>
            <person name="Edsinger-Gonzales E."/>
            <person name="Havlak P."/>
            <person name="Kuo D.-H."/>
            <person name="Larsson T."/>
            <person name="Lv J."/>
            <person name="Arendt D."/>
            <person name="Savage R."/>
            <person name="Osoegawa K."/>
            <person name="de Jong P."/>
            <person name="Lindberg D.R."/>
            <person name="Seaver E.C."/>
            <person name="Weisblat D.A."/>
            <person name="Putnam N.H."/>
            <person name="Grigoriev I.V."/>
            <person name="Rokhsar D.S."/>
        </authorList>
    </citation>
    <scope>NUCLEOTIDE SEQUENCE</scope>
</reference>
<gene>
    <name evidence="4" type="primary">20198889</name>
    <name evidence="3" type="ORF">HELRODRAFT_160749</name>
</gene>
<reference evidence="4" key="3">
    <citation type="submission" date="2015-06" db="UniProtKB">
        <authorList>
            <consortium name="EnsemblMetazoa"/>
        </authorList>
    </citation>
    <scope>IDENTIFICATION</scope>
</reference>
<proteinExistence type="predicted"/>
<keyword evidence="1" id="KW-0732">Signal</keyword>
<dbReference type="Proteomes" id="UP000015101">
    <property type="component" value="Unassembled WGS sequence"/>
</dbReference>
<dbReference type="InParanoid" id="T1EQN9"/>
<evidence type="ECO:0000256" key="1">
    <source>
        <dbReference type="SAM" id="SignalP"/>
    </source>
</evidence>
<protein>
    <recommendedName>
        <fullName evidence="2">Apple domain-containing protein</fullName>
    </recommendedName>
</protein>
<evidence type="ECO:0000313" key="5">
    <source>
        <dbReference type="Proteomes" id="UP000015101"/>
    </source>
</evidence>
<dbReference type="KEGG" id="hro:HELRODRAFT_160749"/>
<feature type="chain" id="PRO_5010979948" description="Apple domain-containing protein" evidence="1">
    <location>
        <begin position="18"/>
        <end position="274"/>
    </location>
</feature>
<dbReference type="PROSITE" id="PS50948">
    <property type="entry name" value="PAN"/>
    <property type="match status" value="1"/>
</dbReference>
<evidence type="ECO:0000259" key="2">
    <source>
        <dbReference type="PROSITE" id="PS50948"/>
    </source>
</evidence>
<dbReference type="EMBL" id="AMQM01000647">
    <property type="status" value="NOT_ANNOTATED_CDS"/>
    <property type="molecule type" value="Genomic_DNA"/>
</dbReference>
<dbReference type="OrthoDB" id="6071271at2759"/>
<evidence type="ECO:0000313" key="4">
    <source>
        <dbReference type="EnsemblMetazoa" id="HelroP160749"/>
    </source>
</evidence>
<dbReference type="InterPro" id="IPR003609">
    <property type="entry name" value="Pan_app"/>
</dbReference>
<dbReference type="GeneID" id="20198889"/>
<dbReference type="AlphaFoldDB" id="T1EQN9"/>
<dbReference type="Gene3D" id="2.60.120.260">
    <property type="entry name" value="Galactose-binding domain-like"/>
    <property type="match status" value="1"/>
</dbReference>
<feature type="domain" description="Apple" evidence="2">
    <location>
        <begin position="36"/>
        <end position="104"/>
    </location>
</feature>
<feature type="signal peptide" evidence="1">
    <location>
        <begin position="1"/>
        <end position="17"/>
    </location>
</feature>